<dbReference type="Gene3D" id="1.20.1740.10">
    <property type="entry name" value="Amino acid/polyamine transporter I"/>
    <property type="match status" value="1"/>
</dbReference>
<dbReference type="Proteomes" id="UP001177023">
    <property type="component" value="Unassembled WGS sequence"/>
</dbReference>
<evidence type="ECO:0000313" key="9">
    <source>
        <dbReference type="EMBL" id="CAJ0557596.1"/>
    </source>
</evidence>
<evidence type="ECO:0000256" key="7">
    <source>
        <dbReference type="SAM" id="Phobius"/>
    </source>
</evidence>
<reference evidence="9" key="1">
    <citation type="submission" date="2023-06" db="EMBL/GenBank/DDBJ databases">
        <authorList>
            <person name="Delattre M."/>
        </authorList>
    </citation>
    <scope>NUCLEOTIDE SEQUENCE</scope>
    <source>
        <strain evidence="9">AF72</strain>
    </source>
</reference>
<feature type="compositionally biased region" description="Basic residues" evidence="6">
    <location>
        <begin position="439"/>
        <end position="452"/>
    </location>
</feature>
<feature type="non-terminal residue" evidence="9">
    <location>
        <position position="480"/>
    </location>
</feature>
<keyword evidence="3 7" id="KW-0812">Transmembrane</keyword>
<comment type="caution">
    <text evidence="9">The sequence shown here is derived from an EMBL/GenBank/DDBJ whole genome shotgun (WGS) entry which is preliminary data.</text>
</comment>
<dbReference type="GO" id="GO:0016020">
    <property type="term" value="C:membrane"/>
    <property type="evidence" value="ECO:0007669"/>
    <property type="project" value="UniProtKB-SubCell"/>
</dbReference>
<dbReference type="EMBL" id="CATQJA010000056">
    <property type="protein sequence ID" value="CAJ0557596.1"/>
    <property type="molecule type" value="Genomic_DNA"/>
</dbReference>
<dbReference type="AlphaFoldDB" id="A0AA36C4F2"/>
<feature type="transmembrane region" description="Helical" evidence="7">
    <location>
        <begin position="340"/>
        <end position="361"/>
    </location>
</feature>
<dbReference type="InterPro" id="IPR004841">
    <property type="entry name" value="AA-permease/SLC12A_dom"/>
</dbReference>
<feature type="transmembrane region" description="Helical" evidence="7">
    <location>
        <begin position="249"/>
        <end position="270"/>
    </location>
</feature>
<evidence type="ECO:0000256" key="1">
    <source>
        <dbReference type="ARBA" id="ARBA00004141"/>
    </source>
</evidence>
<accession>A0AA36C4F2</accession>
<evidence type="ECO:0000256" key="6">
    <source>
        <dbReference type="SAM" id="MobiDB-lite"/>
    </source>
</evidence>
<dbReference type="PANTHER" id="PTHR43495:SF5">
    <property type="entry name" value="GAMMA-AMINOBUTYRIC ACID PERMEASE"/>
    <property type="match status" value="1"/>
</dbReference>
<dbReference type="Pfam" id="PF00324">
    <property type="entry name" value="AA_permease"/>
    <property type="match status" value="1"/>
</dbReference>
<evidence type="ECO:0000256" key="3">
    <source>
        <dbReference type="ARBA" id="ARBA00022692"/>
    </source>
</evidence>
<keyword evidence="2" id="KW-0813">Transport</keyword>
<evidence type="ECO:0000313" key="10">
    <source>
        <dbReference type="Proteomes" id="UP001177023"/>
    </source>
</evidence>
<keyword evidence="4 7" id="KW-1133">Transmembrane helix</keyword>
<protein>
    <recommendedName>
        <fullName evidence="8">Amino acid permease/ SLC12A domain-containing protein</fullName>
    </recommendedName>
</protein>
<feature type="region of interest" description="Disordered" evidence="6">
    <location>
        <begin position="43"/>
        <end position="76"/>
    </location>
</feature>
<feature type="region of interest" description="Disordered" evidence="6">
    <location>
        <begin position="427"/>
        <end position="453"/>
    </location>
</feature>
<keyword evidence="10" id="KW-1185">Reference proteome</keyword>
<keyword evidence="5 7" id="KW-0472">Membrane</keyword>
<comment type="subcellular location">
    <subcellularLocation>
        <location evidence="1">Membrane</location>
        <topology evidence="1">Multi-pass membrane protein</topology>
    </subcellularLocation>
</comment>
<evidence type="ECO:0000259" key="8">
    <source>
        <dbReference type="Pfam" id="PF00324"/>
    </source>
</evidence>
<feature type="domain" description="Amino acid permease/ SLC12A" evidence="8">
    <location>
        <begin position="82"/>
        <end position="422"/>
    </location>
</feature>
<gene>
    <name evidence="9" type="ORF">MSPICULIGERA_LOCUS354</name>
</gene>
<sequence>MPDSSTETGRSRQRSFDVKTGLKKRHLTMLSMGGVRRRRFLRRAERNHQPGRPRRSHHVRDLRHHRVPGDAHARRNGRGQAVYGSFTEYARMALGDWAGFTTGWLYWYFWVIVDVGIESVVGATLLSRWIHGVPLWLMSAVLLLVMTGVNLLSVSNFGEAEYWFAGIKVAVIIGFIVLGSLFVFGIWPGSEVDFSNLTGHEDFCRTASTPVLVGVVAVIFSMTGAELVTIAAAESAEPAGAIRRATNTVVFRILAFFVVATFLLVTMLPWDSFVVGDSPFISALDLLGIPGAADILNLVVLVAVLSCLNSGLYTASRMLFALSVYNDAPAWMTRTNSRGVPVKGVLACTVAGYFCIAAGYIWPDTIFLFLVNSSGAICLFVYILICVSELRLRRRWERESPEILKFRVWLYPGLPIVVTGLILSDPGGNGSQRTDARGVRPKPGRAGSHPRRLQREKVSYAKSRVVATASNNAHSSSKKA</sequence>
<feature type="transmembrane region" description="Helical" evidence="7">
    <location>
        <begin position="105"/>
        <end position="127"/>
    </location>
</feature>
<dbReference type="GO" id="GO:0055085">
    <property type="term" value="P:transmembrane transport"/>
    <property type="evidence" value="ECO:0007669"/>
    <property type="project" value="InterPro"/>
</dbReference>
<feature type="transmembrane region" description="Helical" evidence="7">
    <location>
        <begin position="367"/>
        <end position="387"/>
    </location>
</feature>
<evidence type="ECO:0000256" key="4">
    <source>
        <dbReference type="ARBA" id="ARBA00022989"/>
    </source>
</evidence>
<feature type="compositionally biased region" description="Basic residues" evidence="6">
    <location>
        <begin position="49"/>
        <end position="66"/>
    </location>
</feature>
<dbReference type="PANTHER" id="PTHR43495">
    <property type="entry name" value="GABA PERMEASE"/>
    <property type="match status" value="1"/>
</dbReference>
<organism evidence="9 10">
    <name type="scientific">Mesorhabditis spiculigera</name>
    <dbReference type="NCBI Taxonomy" id="96644"/>
    <lineage>
        <taxon>Eukaryota</taxon>
        <taxon>Metazoa</taxon>
        <taxon>Ecdysozoa</taxon>
        <taxon>Nematoda</taxon>
        <taxon>Chromadorea</taxon>
        <taxon>Rhabditida</taxon>
        <taxon>Rhabditina</taxon>
        <taxon>Rhabditomorpha</taxon>
        <taxon>Rhabditoidea</taxon>
        <taxon>Rhabditidae</taxon>
        <taxon>Mesorhabditinae</taxon>
        <taxon>Mesorhabditis</taxon>
    </lineage>
</organism>
<feature type="transmembrane region" description="Helical" evidence="7">
    <location>
        <begin position="295"/>
        <end position="320"/>
    </location>
</feature>
<evidence type="ECO:0000256" key="5">
    <source>
        <dbReference type="ARBA" id="ARBA00023136"/>
    </source>
</evidence>
<feature type="transmembrane region" description="Helical" evidence="7">
    <location>
        <begin position="133"/>
        <end position="153"/>
    </location>
</feature>
<feature type="transmembrane region" description="Helical" evidence="7">
    <location>
        <begin position="207"/>
        <end position="228"/>
    </location>
</feature>
<feature type="transmembrane region" description="Helical" evidence="7">
    <location>
        <begin position="165"/>
        <end position="187"/>
    </location>
</feature>
<name>A0AA36C4F2_9BILA</name>
<evidence type="ECO:0000256" key="2">
    <source>
        <dbReference type="ARBA" id="ARBA00022448"/>
    </source>
</evidence>
<proteinExistence type="predicted"/>